<organism evidence="2 3">
    <name type="scientific">Phyllosticta citribraziliensis</name>
    <dbReference type="NCBI Taxonomy" id="989973"/>
    <lineage>
        <taxon>Eukaryota</taxon>
        <taxon>Fungi</taxon>
        <taxon>Dikarya</taxon>
        <taxon>Ascomycota</taxon>
        <taxon>Pezizomycotina</taxon>
        <taxon>Dothideomycetes</taxon>
        <taxon>Dothideomycetes incertae sedis</taxon>
        <taxon>Botryosphaeriales</taxon>
        <taxon>Phyllostictaceae</taxon>
        <taxon>Phyllosticta</taxon>
    </lineage>
</organism>
<evidence type="ECO:0000313" key="2">
    <source>
        <dbReference type="EMBL" id="KAK7533185.1"/>
    </source>
</evidence>
<keyword evidence="1" id="KW-0812">Transmembrane</keyword>
<accession>A0ABR1LD80</accession>
<protein>
    <submittedName>
        <fullName evidence="2">Uncharacterized protein</fullName>
    </submittedName>
</protein>
<comment type="caution">
    <text evidence="2">The sequence shown here is derived from an EMBL/GenBank/DDBJ whole genome shotgun (WGS) entry which is preliminary data.</text>
</comment>
<gene>
    <name evidence="2" type="ORF">J3D65DRAFT_634652</name>
</gene>
<keyword evidence="1" id="KW-1133">Transmembrane helix</keyword>
<keyword evidence="3" id="KW-1185">Reference proteome</keyword>
<sequence length="85" mass="9774">MAWHVGMAWVLRFFVKIPPIESRIWAPLHGDVGSFVPVLPASPAVFFLFFSFLFFPLFLFTNCILLLLLLLRRGFTCRGREEGVT</sequence>
<name>A0ABR1LD80_9PEZI</name>
<dbReference type="Proteomes" id="UP001360953">
    <property type="component" value="Unassembled WGS sequence"/>
</dbReference>
<evidence type="ECO:0000313" key="3">
    <source>
        <dbReference type="Proteomes" id="UP001360953"/>
    </source>
</evidence>
<dbReference type="RefSeq" id="XP_066652578.1">
    <property type="nucleotide sequence ID" value="XM_066801249.1"/>
</dbReference>
<reference evidence="2 3" key="1">
    <citation type="submission" date="2024-04" db="EMBL/GenBank/DDBJ databases">
        <title>Phyllosticta paracitricarpa is synonymous to the EU quarantine fungus P. citricarpa based on phylogenomic analyses.</title>
        <authorList>
            <consortium name="Lawrence Berkeley National Laboratory"/>
            <person name="Van ingen-buijs V.A."/>
            <person name="Van westerhoven A.C."/>
            <person name="Haridas S."/>
            <person name="Skiadas P."/>
            <person name="Martin F."/>
            <person name="Groenewald J.Z."/>
            <person name="Crous P.W."/>
            <person name="Seidl M.F."/>
        </authorList>
    </citation>
    <scope>NUCLEOTIDE SEQUENCE [LARGE SCALE GENOMIC DNA]</scope>
    <source>
        <strain evidence="2 3">CPC 17464</strain>
    </source>
</reference>
<dbReference type="GeneID" id="92034155"/>
<evidence type="ECO:0000256" key="1">
    <source>
        <dbReference type="SAM" id="Phobius"/>
    </source>
</evidence>
<dbReference type="EMBL" id="JBBPEH010000010">
    <property type="protein sequence ID" value="KAK7533185.1"/>
    <property type="molecule type" value="Genomic_DNA"/>
</dbReference>
<keyword evidence="1" id="KW-0472">Membrane</keyword>
<proteinExistence type="predicted"/>
<feature type="transmembrane region" description="Helical" evidence="1">
    <location>
        <begin position="44"/>
        <end position="71"/>
    </location>
</feature>